<protein>
    <submittedName>
        <fullName evidence="1">Uncharacterized protein</fullName>
    </submittedName>
</protein>
<feature type="non-terminal residue" evidence="1">
    <location>
        <position position="64"/>
    </location>
</feature>
<gene>
    <name evidence="1" type="ORF">Golob_026387</name>
</gene>
<proteinExistence type="predicted"/>
<comment type="caution">
    <text evidence="1">The sequence shown here is derived from an EMBL/GenBank/DDBJ whole genome shotgun (WGS) entry which is preliminary data.</text>
</comment>
<dbReference type="EMBL" id="JABEZX010000005">
    <property type="protein sequence ID" value="MBA0556272.1"/>
    <property type="molecule type" value="Genomic_DNA"/>
</dbReference>
<organism evidence="1 2">
    <name type="scientific">Gossypium lobatum</name>
    <dbReference type="NCBI Taxonomy" id="34289"/>
    <lineage>
        <taxon>Eukaryota</taxon>
        <taxon>Viridiplantae</taxon>
        <taxon>Streptophyta</taxon>
        <taxon>Embryophyta</taxon>
        <taxon>Tracheophyta</taxon>
        <taxon>Spermatophyta</taxon>
        <taxon>Magnoliopsida</taxon>
        <taxon>eudicotyledons</taxon>
        <taxon>Gunneridae</taxon>
        <taxon>Pentapetalae</taxon>
        <taxon>rosids</taxon>
        <taxon>malvids</taxon>
        <taxon>Malvales</taxon>
        <taxon>Malvaceae</taxon>
        <taxon>Malvoideae</taxon>
        <taxon>Gossypium</taxon>
    </lineage>
</organism>
<dbReference type="AlphaFoldDB" id="A0A7J8LVC9"/>
<evidence type="ECO:0000313" key="1">
    <source>
        <dbReference type="EMBL" id="MBA0556272.1"/>
    </source>
</evidence>
<dbReference type="Proteomes" id="UP000593572">
    <property type="component" value="Unassembled WGS sequence"/>
</dbReference>
<sequence>MVKRVNVTVIKIIIFPIYDASYYYRGYLYKTNLKGFKTIDMKEISRFLIEWKEMWTYRTRTTIL</sequence>
<evidence type="ECO:0000313" key="2">
    <source>
        <dbReference type="Proteomes" id="UP000593572"/>
    </source>
</evidence>
<accession>A0A7J8LVC9</accession>
<keyword evidence="2" id="KW-1185">Reference proteome</keyword>
<reference evidence="1 2" key="1">
    <citation type="journal article" date="2019" name="Genome Biol. Evol.">
        <title>Insights into the evolution of the New World diploid cottons (Gossypium, subgenus Houzingenia) based on genome sequencing.</title>
        <authorList>
            <person name="Grover C.E."/>
            <person name="Arick M.A. 2nd"/>
            <person name="Thrash A."/>
            <person name="Conover J.L."/>
            <person name="Sanders W.S."/>
            <person name="Peterson D.G."/>
            <person name="Frelichowski J.E."/>
            <person name="Scheffler J.A."/>
            <person name="Scheffler B.E."/>
            <person name="Wendel J.F."/>
        </authorList>
    </citation>
    <scope>NUCLEOTIDE SEQUENCE [LARGE SCALE GENOMIC DNA]</scope>
    <source>
        <strain evidence="1">157</strain>
        <tissue evidence="1">Leaf</tissue>
    </source>
</reference>
<name>A0A7J8LVC9_9ROSI</name>